<evidence type="ECO:0000256" key="3">
    <source>
        <dbReference type="ARBA" id="ARBA00022448"/>
    </source>
</evidence>
<evidence type="ECO:0000313" key="9">
    <source>
        <dbReference type="EMBL" id="GIE66109.1"/>
    </source>
</evidence>
<keyword evidence="10" id="KW-1185">Reference proteome</keyword>
<dbReference type="InterPro" id="IPR038665">
    <property type="entry name" value="Voltage-dep_anion_channel_sf"/>
</dbReference>
<feature type="transmembrane region" description="Helical" evidence="8">
    <location>
        <begin position="151"/>
        <end position="172"/>
    </location>
</feature>
<feature type="transmembrane region" description="Helical" evidence="8">
    <location>
        <begin position="219"/>
        <end position="241"/>
    </location>
</feature>
<dbReference type="Gene3D" id="1.50.10.150">
    <property type="entry name" value="Voltage-dependent anion channel"/>
    <property type="match status" value="1"/>
</dbReference>
<protein>
    <submittedName>
        <fullName evidence="9">C4-dicarboxylate ABC transporter</fullName>
    </submittedName>
</protein>
<keyword evidence="3" id="KW-0813">Transport</keyword>
<keyword evidence="6 8" id="KW-1133">Transmembrane helix</keyword>
<feature type="transmembrane region" description="Helical" evidence="8">
    <location>
        <begin position="21"/>
        <end position="42"/>
    </location>
</feature>
<reference evidence="9 10" key="1">
    <citation type="submission" date="2021-01" db="EMBL/GenBank/DDBJ databases">
        <title>Whole genome shotgun sequence of Actinoplanes palleronii NBRC 14916.</title>
        <authorList>
            <person name="Komaki H."/>
            <person name="Tamura T."/>
        </authorList>
    </citation>
    <scope>NUCLEOTIDE SEQUENCE [LARGE SCALE GENOMIC DNA]</scope>
    <source>
        <strain evidence="9 10">NBRC 14916</strain>
    </source>
</reference>
<evidence type="ECO:0000313" key="10">
    <source>
        <dbReference type="Proteomes" id="UP000624709"/>
    </source>
</evidence>
<evidence type="ECO:0000256" key="2">
    <source>
        <dbReference type="ARBA" id="ARBA00008566"/>
    </source>
</evidence>
<organism evidence="9 10">
    <name type="scientific">Actinoplanes palleronii</name>
    <dbReference type="NCBI Taxonomy" id="113570"/>
    <lineage>
        <taxon>Bacteria</taxon>
        <taxon>Bacillati</taxon>
        <taxon>Actinomycetota</taxon>
        <taxon>Actinomycetes</taxon>
        <taxon>Micromonosporales</taxon>
        <taxon>Micromonosporaceae</taxon>
        <taxon>Actinoplanes</taxon>
    </lineage>
</organism>
<accession>A0ABQ4B605</accession>
<dbReference type="Pfam" id="PF03595">
    <property type="entry name" value="SLAC1"/>
    <property type="match status" value="1"/>
</dbReference>
<dbReference type="PANTHER" id="PTHR31686">
    <property type="match status" value="1"/>
</dbReference>
<keyword evidence="7 8" id="KW-0472">Membrane</keyword>
<feature type="transmembrane region" description="Helical" evidence="8">
    <location>
        <begin position="295"/>
        <end position="316"/>
    </location>
</feature>
<feature type="transmembrane region" description="Helical" evidence="8">
    <location>
        <begin position="184"/>
        <end position="207"/>
    </location>
</feature>
<comment type="similarity">
    <text evidence="2">Belongs to the tellurite-resistance/dicarboxylate transporter (TDT) family.</text>
</comment>
<comment type="subcellular location">
    <subcellularLocation>
        <location evidence="1">Cell membrane</location>
        <topology evidence="1">Multi-pass membrane protein</topology>
    </subcellularLocation>
</comment>
<evidence type="ECO:0000256" key="1">
    <source>
        <dbReference type="ARBA" id="ARBA00004651"/>
    </source>
</evidence>
<feature type="transmembrane region" description="Helical" evidence="8">
    <location>
        <begin position="261"/>
        <end position="283"/>
    </location>
</feature>
<feature type="transmembrane region" description="Helical" evidence="8">
    <location>
        <begin position="48"/>
        <end position="66"/>
    </location>
</feature>
<comment type="caution">
    <text evidence="9">The sequence shown here is derived from an EMBL/GenBank/DDBJ whole genome shotgun (WGS) entry which is preliminary data.</text>
</comment>
<proteinExistence type="inferred from homology"/>
<dbReference type="RefSeq" id="WP_203824945.1">
    <property type="nucleotide sequence ID" value="NZ_BAAATY010000004.1"/>
</dbReference>
<evidence type="ECO:0000256" key="5">
    <source>
        <dbReference type="ARBA" id="ARBA00022692"/>
    </source>
</evidence>
<sequence>MLLAPPRPTRTVTPIRPAPNWYASVMGTAILATAAAVLPWRVPGLDTLALVAWLLSVVVLTVLLAGSLRRPRIALGHGGDPVLAPFYGAPPMALLTVGAATLLVGRDVLGTTAAVTVDWVLWSAGTAAGLVAAVTVPFLQFTRHTGGDGASAGWLIAVVPPMVSASGGALLVPYAPAGQVRLTLLLGCWAMFGMSLIASFVVLTLIWHRLATLRVGPAATAPVLWIGIGPFGQSITAANLLGDAGHGVLPEPYARAFGALGVLYGVPAWGFALLWAGLAAAVTVRAVRTHLPFSLSWWSFTFPVGTMVTGTSALAAHLHVTALALIAVLGYGALLTAWAVVAARTARGLHSGALTRPA</sequence>
<evidence type="ECO:0000256" key="6">
    <source>
        <dbReference type="ARBA" id="ARBA00022989"/>
    </source>
</evidence>
<dbReference type="InterPro" id="IPR051629">
    <property type="entry name" value="Sulfite_efflux_TDT"/>
</dbReference>
<evidence type="ECO:0000256" key="7">
    <source>
        <dbReference type="ARBA" id="ARBA00023136"/>
    </source>
</evidence>
<keyword evidence="4" id="KW-1003">Cell membrane</keyword>
<evidence type="ECO:0000256" key="8">
    <source>
        <dbReference type="SAM" id="Phobius"/>
    </source>
</evidence>
<dbReference type="Proteomes" id="UP000624709">
    <property type="component" value="Unassembled WGS sequence"/>
</dbReference>
<name>A0ABQ4B605_9ACTN</name>
<dbReference type="InterPro" id="IPR004695">
    <property type="entry name" value="SLAC1/Mae1/Ssu1/TehA"/>
</dbReference>
<evidence type="ECO:0000256" key="4">
    <source>
        <dbReference type="ARBA" id="ARBA00022475"/>
    </source>
</evidence>
<feature type="transmembrane region" description="Helical" evidence="8">
    <location>
        <begin position="119"/>
        <end position="139"/>
    </location>
</feature>
<keyword evidence="5 8" id="KW-0812">Transmembrane</keyword>
<gene>
    <name evidence="9" type="ORF">Apa02nite_022170</name>
</gene>
<dbReference type="PANTHER" id="PTHR31686:SF1">
    <property type="entry name" value="SULFITE EFFLUX PUMP SSU1"/>
    <property type="match status" value="1"/>
</dbReference>
<dbReference type="EMBL" id="BOMS01000026">
    <property type="protein sequence ID" value="GIE66109.1"/>
    <property type="molecule type" value="Genomic_DNA"/>
</dbReference>
<feature type="transmembrane region" description="Helical" evidence="8">
    <location>
        <begin position="322"/>
        <end position="341"/>
    </location>
</feature>
<dbReference type="CDD" id="cd09320">
    <property type="entry name" value="TDT_like_2"/>
    <property type="match status" value="1"/>
</dbReference>
<feature type="transmembrane region" description="Helical" evidence="8">
    <location>
        <begin position="86"/>
        <end position="104"/>
    </location>
</feature>